<dbReference type="PANTHER" id="PTHR31672">
    <property type="entry name" value="BNACNNG10540D PROTEIN"/>
    <property type="match status" value="1"/>
</dbReference>
<protein>
    <recommendedName>
        <fullName evidence="1">F-box domain-containing protein</fullName>
    </recommendedName>
</protein>
<dbReference type="Pfam" id="PF00646">
    <property type="entry name" value="F-box"/>
    <property type="match status" value="1"/>
</dbReference>
<evidence type="ECO:0000313" key="2">
    <source>
        <dbReference type="EMBL" id="CAI9275504.1"/>
    </source>
</evidence>
<dbReference type="AlphaFoldDB" id="A0AA35YK99"/>
<keyword evidence="3" id="KW-1185">Reference proteome</keyword>
<feature type="domain" description="F-box" evidence="1">
    <location>
        <begin position="63"/>
        <end position="103"/>
    </location>
</feature>
<dbReference type="InterPro" id="IPR050796">
    <property type="entry name" value="SCF_F-box_component"/>
</dbReference>
<dbReference type="InterPro" id="IPR001810">
    <property type="entry name" value="F-box_dom"/>
</dbReference>
<dbReference type="NCBIfam" id="TIGR01640">
    <property type="entry name" value="F_box_assoc_1"/>
    <property type="match status" value="1"/>
</dbReference>
<dbReference type="SMART" id="SM00256">
    <property type="entry name" value="FBOX"/>
    <property type="match status" value="1"/>
</dbReference>
<dbReference type="EMBL" id="OX465079">
    <property type="protein sequence ID" value="CAI9275504.1"/>
    <property type="molecule type" value="Genomic_DNA"/>
</dbReference>
<dbReference type="SUPFAM" id="SSF81383">
    <property type="entry name" value="F-box domain"/>
    <property type="match status" value="1"/>
</dbReference>
<evidence type="ECO:0000259" key="1">
    <source>
        <dbReference type="SMART" id="SM00256"/>
    </source>
</evidence>
<accession>A0AA35YK99</accession>
<dbReference type="InterPro" id="IPR036047">
    <property type="entry name" value="F-box-like_dom_sf"/>
</dbReference>
<organism evidence="2 3">
    <name type="scientific">Lactuca saligna</name>
    <name type="common">Willowleaf lettuce</name>
    <dbReference type="NCBI Taxonomy" id="75948"/>
    <lineage>
        <taxon>Eukaryota</taxon>
        <taxon>Viridiplantae</taxon>
        <taxon>Streptophyta</taxon>
        <taxon>Embryophyta</taxon>
        <taxon>Tracheophyta</taxon>
        <taxon>Spermatophyta</taxon>
        <taxon>Magnoliopsida</taxon>
        <taxon>eudicotyledons</taxon>
        <taxon>Gunneridae</taxon>
        <taxon>Pentapetalae</taxon>
        <taxon>asterids</taxon>
        <taxon>campanulids</taxon>
        <taxon>Asterales</taxon>
        <taxon>Asteraceae</taxon>
        <taxon>Cichorioideae</taxon>
        <taxon>Cichorieae</taxon>
        <taxon>Lactucinae</taxon>
        <taxon>Lactuca</taxon>
    </lineage>
</organism>
<dbReference type="Proteomes" id="UP001177003">
    <property type="component" value="Chromosome 3"/>
</dbReference>
<evidence type="ECO:0000313" key="3">
    <source>
        <dbReference type="Proteomes" id="UP001177003"/>
    </source>
</evidence>
<dbReference type="InterPro" id="IPR006527">
    <property type="entry name" value="F-box-assoc_dom_typ1"/>
</dbReference>
<sequence>MEPLVGGSPETSMSPETVTTALEAETNERILTFIRPTDTGNVKANSTSGPSSSNSSAADLIACSEDLLTEIFLRLPVISLIQLTSVSKQWNLFIKSSSFCLLRNPNPDPPSGLFFEGWDARYKYHYVPMDFGNLVNRPPFTTLRFDSGSIKILQSCNGLLLCANDFQKYYVYNPTTNRFTTLPQLNNFNPDGICCMTLAFDSSKSSHYKVVCNYMYRVMMIEIYSSESGKWKISNESTDDLVDLDRGVYGHNAIHWMSFPNRLVYLKLDSEQLHYIDIDTPDTTVYGTILDEFLAESREGMLLVVRCCRFRRLNVYEIKKDYSEWSIKYHVDLEEVIRVYPSMLTRLGLHFMVQSLVLGGREEDSFIVLELPGKLIQYKFVVNTISQLRDFTTESRRCVHGGFFPKTIFQLSDFTRENRRFINGSCFHFIPSLAGV</sequence>
<gene>
    <name evidence="2" type="ORF">LSALG_LOCUS15537</name>
</gene>
<name>A0AA35YK99_LACSI</name>
<proteinExistence type="predicted"/>
<dbReference type="InterPro" id="IPR017451">
    <property type="entry name" value="F-box-assoc_interact_dom"/>
</dbReference>
<dbReference type="Pfam" id="PF07734">
    <property type="entry name" value="FBA_1"/>
    <property type="match status" value="1"/>
</dbReference>
<reference evidence="2" key="1">
    <citation type="submission" date="2023-04" db="EMBL/GenBank/DDBJ databases">
        <authorList>
            <person name="Vijverberg K."/>
            <person name="Xiong W."/>
            <person name="Schranz E."/>
        </authorList>
    </citation>
    <scope>NUCLEOTIDE SEQUENCE</scope>
</reference>